<dbReference type="InterPro" id="IPR006680">
    <property type="entry name" value="Amidohydro-rel"/>
</dbReference>
<dbReference type="InterPro" id="IPR032466">
    <property type="entry name" value="Metal_Hydrolase"/>
</dbReference>
<keyword evidence="3" id="KW-1185">Reference proteome</keyword>
<name>A0ABV7MID0_9HYPH</name>
<evidence type="ECO:0000259" key="1">
    <source>
        <dbReference type="Pfam" id="PF04909"/>
    </source>
</evidence>
<sequence>MDWIKEIVAETGLADTHEHLVEESRRTNESSGWLFPCDDWALLFREYIQDDLHCAGMSTVDEQRFYDPGTPSIDKFRLVHPFWERIKHTGYAQAFTHTLRNLYGIDSFSLRRIEELASRYCELKKPGYYEHVLKNVSRLTECHVNSLERIFMESEQPMLLRQDISILELSRCSAADIVKVEGETGLHIRSFEGWLAAIDHYFERYGKQAVAVKYQGAYSRRLNFEHVSERSAAEFFKSHHAERPFIGPHGEKVLQDYLFHYCVKKAGEYGLPVKLHTGYFATRDSMPLARVKNNAADLCSLLQDYPGVRFILMHIGYPYQDEIIALCKQYSNAYVDLCWAWIVNPVACVRFLTEFLVAVPSNKVLTFGGDYIMVENVVGHSVIARKGISETLSSLFLKNWVGRSEVPELAARLMNGNARDVFSRVANSEP</sequence>
<dbReference type="RefSeq" id="WP_378976818.1">
    <property type="nucleotide sequence ID" value="NZ_JBHRVD010000001.1"/>
</dbReference>
<evidence type="ECO:0000313" key="3">
    <source>
        <dbReference type="Proteomes" id="UP001595648"/>
    </source>
</evidence>
<dbReference type="SUPFAM" id="SSF51556">
    <property type="entry name" value="Metallo-dependent hydrolases"/>
    <property type="match status" value="1"/>
</dbReference>
<evidence type="ECO:0000313" key="2">
    <source>
        <dbReference type="EMBL" id="MFC3320691.1"/>
    </source>
</evidence>
<dbReference type="PANTHER" id="PTHR43383">
    <property type="entry name" value="NODULIN 6"/>
    <property type="match status" value="1"/>
</dbReference>
<accession>A0ABV7MID0</accession>
<dbReference type="Pfam" id="PF04909">
    <property type="entry name" value="Amidohydro_2"/>
    <property type="match status" value="1"/>
</dbReference>
<organism evidence="2 3">
    <name type="scientific">Mesorhizobium cantuariense</name>
    <dbReference type="NCBI Taxonomy" id="1300275"/>
    <lineage>
        <taxon>Bacteria</taxon>
        <taxon>Pseudomonadati</taxon>
        <taxon>Pseudomonadota</taxon>
        <taxon>Alphaproteobacteria</taxon>
        <taxon>Hyphomicrobiales</taxon>
        <taxon>Phyllobacteriaceae</taxon>
        <taxon>Mesorhizobium</taxon>
    </lineage>
</organism>
<dbReference type="Proteomes" id="UP001595648">
    <property type="component" value="Unassembled WGS sequence"/>
</dbReference>
<feature type="domain" description="Amidohydrolase-related" evidence="1">
    <location>
        <begin position="248"/>
        <end position="422"/>
    </location>
</feature>
<gene>
    <name evidence="2" type="ORF">ACFOJ9_02450</name>
</gene>
<protein>
    <submittedName>
        <fullName evidence="2">Amidohydrolase family protein</fullName>
    </submittedName>
</protein>
<comment type="caution">
    <text evidence="2">The sequence shown here is derived from an EMBL/GenBank/DDBJ whole genome shotgun (WGS) entry which is preliminary data.</text>
</comment>
<proteinExistence type="predicted"/>
<dbReference type="Gene3D" id="3.20.20.140">
    <property type="entry name" value="Metal-dependent hydrolases"/>
    <property type="match status" value="1"/>
</dbReference>
<dbReference type="PANTHER" id="PTHR43383:SF2">
    <property type="entry name" value="AMIDOHYDROLASE 2 FAMILY PROTEIN"/>
    <property type="match status" value="1"/>
</dbReference>
<reference evidence="3" key="1">
    <citation type="journal article" date="2019" name="Int. J. Syst. Evol. Microbiol.">
        <title>The Global Catalogue of Microorganisms (GCM) 10K type strain sequencing project: providing services to taxonomists for standard genome sequencing and annotation.</title>
        <authorList>
            <consortium name="The Broad Institute Genomics Platform"/>
            <consortium name="The Broad Institute Genome Sequencing Center for Infectious Disease"/>
            <person name="Wu L."/>
            <person name="Ma J."/>
        </authorList>
    </citation>
    <scope>NUCLEOTIDE SEQUENCE [LARGE SCALE GENOMIC DNA]</scope>
    <source>
        <strain evidence="3">ICMP 19515</strain>
    </source>
</reference>
<dbReference type="EMBL" id="JBHRVD010000001">
    <property type="protein sequence ID" value="MFC3320691.1"/>
    <property type="molecule type" value="Genomic_DNA"/>
</dbReference>